<evidence type="ECO:0000256" key="1">
    <source>
        <dbReference type="ARBA" id="ARBA00023016"/>
    </source>
</evidence>
<evidence type="ECO:0000313" key="5">
    <source>
        <dbReference type="EMBL" id="KAK3601898.1"/>
    </source>
</evidence>
<accession>A0AAE0T2D6</accession>
<dbReference type="GO" id="GO:0019172">
    <property type="term" value="F:glyoxalase III activity"/>
    <property type="evidence" value="ECO:0007669"/>
    <property type="project" value="TreeGrafter"/>
</dbReference>
<evidence type="ECO:0000256" key="3">
    <source>
        <dbReference type="ARBA" id="ARBA00038493"/>
    </source>
</evidence>
<keyword evidence="1" id="KW-0346">Stress response</keyword>
<gene>
    <name evidence="5" type="ORF">CHS0354_041836</name>
</gene>
<protein>
    <recommendedName>
        <fullName evidence="4">DJ-1/PfpI domain-containing protein</fullName>
    </recommendedName>
</protein>
<dbReference type="Pfam" id="PF01965">
    <property type="entry name" value="DJ-1_PfpI"/>
    <property type="match status" value="1"/>
</dbReference>
<reference evidence="5" key="3">
    <citation type="submission" date="2023-05" db="EMBL/GenBank/DDBJ databases">
        <authorList>
            <person name="Smith C.H."/>
        </authorList>
    </citation>
    <scope>NUCLEOTIDE SEQUENCE</scope>
    <source>
        <strain evidence="5">CHS0354</strain>
        <tissue evidence="5">Mantle</tissue>
    </source>
</reference>
<dbReference type="PANTHER" id="PTHR48094">
    <property type="entry name" value="PROTEIN/NUCLEIC ACID DEGLYCASE DJ-1-RELATED"/>
    <property type="match status" value="1"/>
</dbReference>
<dbReference type="AlphaFoldDB" id="A0AAE0T2D6"/>
<name>A0AAE0T2D6_9BIVA</name>
<feature type="domain" description="DJ-1/PfpI" evidence="4">
    <location>
        <begin position="27"/>
        <end position="221"/>
    </location>
</feature>
<dbReference type="EMBL" id="JAEAOA010002350">
    <property type="protein sequence ID" value="KAK3601898.1"/>
    <property type="molecule type" value="Genomic_DNA"/>
</dbReference>
<reference evidence="5" key="2">
    <citation type="journal article" date="2021" name="Genome Biol. Evol.">
        <title>Developing a high-quality reference genome for a parasitic bivalve with doubly uniparental inheritance (Bivalvia: Unionida).</title>
        <authorList>
            <person name="Smith C.H."/>
        </authorList>
    </citation>
    <scope>NUCLEOTIDE SEQUENCE</scope>
    <source>
        <strain evidence="5">CHS0354</strain>
        <tissue evidence="5">Mantle</tissue>
    </source>
</reference>
<reference evidence="5" key="1">
    <citation type="journal article" date="2021" name="Genome Biol. Evol.">
        <title>A High-Quality Reference Genome for a Parasitic Bivalve with Doubly Uniparental Inheritance (Bivalvia: Unionida).</title>
        <authorList>
            <person name="Smith C.H."/>
        </authorList>
    </citation>
    <scope>NUCLEOTIDE SEQUENCE</scope>
    <source>
        <strain evidence="5">CHS0354</strain>
    </source>
</reference>
<dbReference type="InterPro" id="IPR002818">
    <property type="entry name" value="DJ-1/PfpI"/>
</dbReference>
<dbReference type="SUPFAM" id="SSF52317">
    <property type="entry name" value="Class I glutamine amidotransferase-like"/>
    <property type="match status" value="1"/>
</dbReference>
<dbReference type="Gene3D" id="3.40.50.880">
    <property type="match status" value="1"/>
</dbReference>
<comment type="caution">
    <text evidence="5">The sequence shown here is derived from an EMBL/GenBank/DDBJ whole genome shotgun (WGS) entry which is preliminary data.</text>
</comment>
<sequence length="225" mass="24066">MTKKVIIVVTNHDQLGTTGKTGWYLPEVAHPHHVFIKAGYEVTFVSPKGGKAPMDPSSEEAFKSDPVCQEFLKSTAKKLENTVSPASVKSSDFKGLVYAGGHGPMFDMPNAKNVADLALAIYEKGGVLGAVCHGTVGFVPIKLKNGSPLVKDANVTSFTNSEEEAVKLVEAMPFLLETKLRELGAKFVGAENFKANVQVSGRLVTGQNPASSTPMAEEMVKLMNK</sequence>
<dbReference type="GO" id="GO:0019243">
    <property type="term" value="P:methylglyoxal catabolic process to D-lactate via S-lactoyl-glutathione"/>
    <property type="evidence" value="ECO:0007669"/>
    <property type="project" value="TreeGrafter"/>
</dbReference>
<dbReference type="PANTHER" id="PTHR48094:SF11">
    <property type="entry name" value="GLUTATHIONE-INDEPENDENT GLYOXALASE HSP31-RELATED"/>
    <property type="match status" value="1"/>
</dbReference>
<organism evidence="5 6">
    <name type="scientific">Potamilus streckersoni</name>
    <dbReference type="NCBI Taxonomy" id="2493646"/>
    <lineage>
        <taxon>Eukaryota</taxon>
        <taxon>Metazoa</taxon>
        <taxon>Spiralia</taxon>
        <taxon>Lophotrochozoa</taxon>
        <taxon>Mollusca</taxon>
        <taxon>Bivalvia</taxon>
        <taxon>Autobranchia</taxon>
        <taxon>Heteroconchia</taxon>
        <taxon>Palaeoheterodonta</taxon>
        <taxon>Unionida</taxon>
        <taxon>Unionoidea</taxon>
        <taxon>Unionidae</taxon>
        <taxon>Ambleminae</taxon>
        <taxon>Lampsilini</taxon>
        <taxon>Potamilus</taxon>
    </lineage>
</organism>
<proteinExistence type="inferred from homology"/>
<dbReference type="InterPro" id="IPR050325">
    <property type="entry name" value="Prot/Nucl_acid_deglycase"/>
</dbReference>
<keyword evidence="2" id="KW-0456">Lyase</keyword>
<dbReference type="Proteomes" id="UP001195483">
    <property type="component" value="Unassembled WGS sequence"/>
</dbReference>
<dbReference type="InterPro" id="IPR029062">
    <property type="entry name" value="Class_I_gatase-like"/>
</dbReference>
<dbReference type="CDD" id="cd03141">
    <property type="entry name" value="GATase1_Hsp31_like"/>
    <property type="match status" value="1"/>
</dbReference>
<comment type="similarity">
    <text evidence="3">Belongs to the peptidase C56 family. HSP31-like subfamily.</text>
</comment>
<dbReference type="GO" id="GO:0005737">
    <property type="term" value="C:cytoplasm"/>
    <property type="evidence" value="ECO:0007669"/>
    <property type="project" value="TreeGrafter"/>
</dbReference>
<evidence type="ECO:0000256" key="2">
    <source>
        <dbReference type="ARBA" id="ARBA00023239"/>
    </source>
</evidence>
<evidence type="ECO:0000313" key="6">
    <source>
        <dbReference type="Proteomes" id="UP001195483"/>
    </source>
</evidence>
<keyword evidence="6" id="KW-1185">Reference proteome</keyword>
<evidence type="ECO:0000259" key="4">
    <source>
        <dbReference type="Pfam" id="PF01965"/>
    </source>
</evidence>